<keyword evidence="4" id="KW-0233">DNA recombination</keyword>
<organism evidence="7 8">
    <name type="scientific">Nocardiopsis metallicus</name>
    <dbReference type="NCBI Taxonomy" id="179819"/>
    <lineage>
        <taxon>Bacteria</taxon>
        <taxon>Bacillati</taxon>
        <taxon>Actinomycetota</taxon>
        <taxon>Actinomycetes</taxon>
        <taxon>Streptosporangiales</taxon>
        <taxon>Nocardiopsidaceae</taxon>
        <taxon>Nocardiopsis</taxon>
    </lineage>
</organism>
<sequence>MPVNFLTTAQRERYGRFNTVPDESQLGAFFHLDADARRLAMGAYGPRNQLGLALQLTTVRFLGTFLDDPTEVPTAVVDFVAEQLGLTADHLKGYGEKKGRWDHQKLIRERYGYTLFGPHQWLLLGIWAYRRSWSGNERPSVLFDLATNRLVEAKILLPGVTTLERLIAGVRERVALRQFKLLSAAPTPEQRTTLQALVNVAEGGRVSQLDRYRKSPTDISGKGVVKALDRYAAIRSLGASAWDLSSVPPGRIVALARFAKAARAQAVAQLADDRQMATLVAFAATLEPAAADEAVEVFDLLIGDLIRTAAHRANRARMRSIKDLDAAALVLREAWLKVVDSFKDPDSDVRAIVACMDTARVDNAATTVGDLAREPDEDAQAELMERAATIRRFLPKLLRTLDFDHGESPAGADVIDALDFVRSLPRRRTRVDPTIVPTKFLTPAWQRRVFPTSGPGAGEFDKDAYTVAVAERLRESLRRHEVFVPGLGKWGDPTAGLLAGSAWEAARDGLCRDLGLAPEPGVDLHRWADRLDGAYRQLADGLAANPSVRIEQREGRDHLVLSGLDALDEPASLTALRESVAARIPVVDFPEVLLEVHSWTGCLDRFTHVGGQTPSRKDDMITSIAAVLCAQAMNVGMRPMVSEASEALSLDRLFWTEQNYIRASTLTPANADLVDYHSRLDIVAAWGGGELASADGLRFIVPVKTINAGPNTKYFGKGKGARGVTYYNFTSDQFTGFHGIVIPGTPKDWYYMGCR</sequence>
<name>A0A840W376_9ACTN</name>
<dbReference type="EMBL" id="JACHDO010000001">
    <property type="protein sequence ID" value="MBB5491299.1"/>
    <property type="molecule type" value="Genomic_DNA"/>
</dbReference>
<evidence type="ECO:0000256" key="3">
    <source>
        <dbReference type="ARBA" id="ARBA00023125"/>
    </source>
</evidence>
<evidence type="ECO:0008006" key="9">
    <source>
        <dbReference type="Google" id="ProtNLM"/>
    </source>
</evidence>
<dbReference type="Proteomes" id="UP000579647">
    <property type="component" value="Unassembled WGS sequence"/>
</dbReference>
<feature type="domain" description="Tn3 transposase DDE" evidence="5">
    <location>
        <begin position="591"/>
        <end position="752"/>
    </location>
</feature>
<dbReference type="InterPro" id="IPR025296">
    <property type="entry name" value="DUF4158"/>
</dbReference>
<evidence type="ECO:0000256" key="2">
    <source>
        <dbReference type="ARBA" id="ARBA00022578"/>
    </source>
</evidence>
<dbReference type="InterPro" id="IPR002513">
    <property type="entry name" value="Tn3_Tnp_DDE_dom"/>
</dbReference>
<evidence type="ECO:0000259" key="6">
    <source>
        <dbReference type="Pfam" id="PF13700"/>
    </source>
</evidence>
<dbReference type="GO" id="GO:0006313">
    <property type="term" value="P:DNA transposition"/>
    <property type="evidence" value="ECO:0007669"/>
    <property type="project" value="InterPro"/>
</dbReference>
<evidence type="ECO:0000313" key="8">
    <source>
        <dbReference type="Proteomes" id="UP000579647"/>
    </source>
</evidence>
<keyword evidence="3" id="KW-0238">DNA-binding</keyword>
<dbReference type="GO" id="GO:0004803">
    <property type="term" value="F:transposase activity"/>
    <property type="evidence" value="ECO:0007669"/>
    <property type="project" value="InterPro"/>
</dbReference>
<protein>
    <recommendedName>
        <fullName evidence="9">Transposase</fullName>
    </recommendedName>
</protein>
<dbReference type="AlphaFoldDB" id="A0A840W376"/>
<dbReference type="NCBIfam" id="NF033527">
    <property type="entry name" value="transpos_Tn3"/>
    <property type="match status" value="1"/>
</dbReference>
<gene>
    <name evidence="7" type="ORF">HNR07_002436</name>
</gene>
<proteinExistence type="inferred from homology"/>
<comment type="caution">
    <text evidence="7">The sequence shown here is derived from an EMBL/GenBank/DDBJ whole genome shotgun (WGS) entry which is preliminary data.</text>
</comment>
<accession>A0A840W376</accession>
<dbReference type="Pfam" id="PF01526">
    <property type="entry name" value="DDE_Tnp_Tn3"/>
    <property type="match status" value="1"/>
</dbReference>
<feature type="domain" description="DUF4158" evidence="6">
    <location>
        <begin position="5"/>
        <end position="168"/>
    </location>
</feature>
<evidence type="ECO:0000256" key="1">
    <source>
        <dbReference type="ARBA" id="ARBA00009402"/>
    </source>
</evidence>
<dbReference type="Pfam" id="PF13700">
    <property type="entry name" value="DUF4158"/>
    <property type="match status" value="1"/>
</dbReference>
<keyword evidence="8" id="KW-1185">Reference proteome</keyword>
<evidence type="ECO:0000256" key="4">
    <source>
        <dbReference type="ARBA" id="ARBA00023172"/>
    </source>
</evidence>
<reference evidence="7 8" key="1">
    <citation type="submission" date="2020-08" db="EMBL/GenBank/DDBJ databases">
        <title>Sequencing the genomes of 1000 actinobacteria strains.</title>
        <authorList>
            <person name="Klenk H.-P."/>
        </authorList>
    </citation>
    <scope>NUCLEOTIDE SEQUENCE [LARGE SCALE GENOMIC DNA]</scope>
    <source>
        <strain evidence="7 8">DSM 44598</strain>
    </source>
</reference>
<dbReference type="GO" id="GO:0003677">
    <property type="term" value="F:DNA binding"/>
    <property type="evidence" value="ECO:0007669"/>
    <property type="project" value="UniProtKB-KW"/>
</dbReference>
<evidence type="ECO:0000313" key="7">
    <source>
        <dbReference type="EMBL" id="MBB5491299.1"/>
    </source>
</evidence>
<evidence type="ECO:0000259" key="5">
    <source>
        <dbReference type="Pfam" id="PF01526"/>
    </source>
</evidence>
<keyword evidence="2" id="KW-0815">Transposition</keyword>
<comment type="similarity">
    <text evidence="1">Belongs to the transposase 7 family.</text>
</comment>
<dbReference type="RefSeq" id="WP_184365013.1">
    <property type="nucleotide sequence ID" value="NZ_BAAAKM010000077.1"/>
</dbReference>
<dbReference type="InterPro" id="IPR047653">
    <property type="entry name" value="Tn3-like_transpos"/>
</dbReference>